<dbReference type="Pfam" id="PF00664">
    <property type="entry name" value="ABC_membrane"/>
    <property type="match status" value="2"/>
</dbReference>
<evidence type="ECO:0000256" key="1">
    <source>
        <dbReference type="ARBA" id="ARBA00004128"/>
    </source>
</evidence>
<dbReference type="FunFam" id="1.20.1560.10:FF:000020">
    <property type="entry name" value="ABC metal ion transporter"/>
    <property type="match status" value="1"/>
</dbReference>
<feature type="transmembrane region" description="Helical" evidence="11">
    <location>
        <begin position="22"/>
        <end position="46"/>
    </location>
</feature>
<evidence type="ECO:0000256" key="4">
    <source>
        <dbReference type="ARBA" id="ARBA00022692"/>
    </source>
</evidence>
<dbReference type="InterPro" id="IPR027417">
    <property type="entry name" value="P-loop_NTPase"/>
</dbReference>
<feature type="compositionally biased region" description="Low complexity" evidence="10">
    <location>
        <begin position="454"/>
        <end position="475"/>
    </location>
</feature>
<dbReference type="GO" id="GO:0005524">
    <property type="term" value="F:ATP binding"/>
    <property type="evidence" value="ECO:0007669"/>
    <property type="project" value="UniProtKB-KW"/>
</dbReference>
<keyword evidence="5" id="KW-0677">Repeat</keyword>
<feature type="transmembrane region" description="Helical" evidence="11">
    <location>
        <begin position="101"/>
        <end position="122"/>
    </location>
</feature>
<keyword evidence="9 11" id="KW-0472">Membrane</keyword>
<feature type="transmembrane region" description="Helical" evidence="11">
    <location>
        <begin position="174"/>
        <end position="193"/>
    </location>
</feature>
<feature type="region of interest" description="Disordered" evidence="10">
    <location>
        <begin position="424"/>
        <end position="498"/>
    </location>
</feature>
<sequence>MHVEGTICPEGLLHLWVDSRHWFSSCCQLVVLPTFALVCGLVILVVELSFLLDKPKARGRLYNYIDVLRLLAYALFGFGPLGLVLLGNHIAVDIGVDCDHVYFLCMVLGFSLISSFVLHLEVLKGVRENALSQCLWICWLVPLGIAGVLPIKAIVQEVEPEGVPVIIGLSFQDFGTILALLMGVVSGLMTSVFRAGRGGTVHPLEAPLITQHLELDGSISPRHFPTSTRSSSSLALEEGRGEGGEPPPLAELEAGILSILTFSWLNQIMALGRRRPLQQGDLPEVHPGDTAAACSERFLIHWREEVRIWRGEKPGKVSLTRALRKAFQVHFWISALFKLVNDLTTFLSPVLLERILVYLKNTRDPEKREAWYVGYACVVAMFFSATVQTFALHQYFHRCYRLGIHLKAAVTTEVYRKSLRIASGMAGKPQEQQSPKTKGEDDGEKGTPKSPPKGAVAVSASSGALASSSSSSSSSTTQLQEGGKEKPKEKEKGSAGKSTGEIVNLMSVDGQRLQDLMSYFHTLWSGPLQITLSLVLLWRHVGVAVLAGAGIMALSIPLTLWVSKQMQTIQKKIMKIKDERIKMTNECLAGMKIIKLYGWEQSMGDKIGEIRENELRLLWRYRLTQVFSRTLFQTVPLLVSIGTFTCYVLIPGNELTAEKVFPALVLFNILRFPMAMLPFLINNTLEAAVSIKRLQDFFASPETDPLPDIPRGRPAVVPGMATVDVEGATLKWPDGSALLNDISFKTYPGMLTAIVGSTGCGKSGLLASLIRDVAPREGSVQCFGSIAYASQV</sequence>
<dbReference type="AlphaFoldDB" id="A0A0G4H8X3"/>
<feature type="transmembrane region" description="Helical" evidence="11">
    <location>
        <begin position="630"/>
        <end position="650"/>
    </location>
</feature>
<evidence type="ECO:0000256" key="8">
    <source>
        <dbReference type="ARBA" id="ARBA00022989"/>
    </source>
</evidence>
<keyword evidence="4 11" id="KW-0812">Transmembrane</keyword>
<feature type="region of interest" description="Disordered" evidence="10">
    <location>
        <begin position="219"/>
        <end position="247"/>
    </location>
</feature>
<feature type="transmembrane region" description="Helical" evidence="11">
    <location>
        <begin position="134"/>
        <end position="154"/>
    </location>
</feature>
<keyword evidence="2" id="KW-0813">Transport</keyword>
<dbReference type="InterPro" id="IPR011527">
    <property type="entry name" value="ABC1_TM_dom"/>
</dbReference>
<feature type="transmembrane region" description="Helical" evidence="11">
    <location>
        <begin position="662"/>
        <end position="685"/>
    </location>
</feature>
<evidence type="ECO:0000256" key="11">
    <source>
        <dbReference type="SAM" id="Phobius"/>
    </source>
</evidence>
<evidence type="ECO:0000256" key="3">
    <source>
        <dbReference type="ARBA" id="ARBA00022554"/>
    </source>
</evidence>
<keyword evidence="7" id="KW-0067">ATP-binding</keyword>
<dbReference type="InterPro" id="IPR003439">
    <property type="entry name" value="ABC_transporter-like_ATP-bd"/>
</dbReference>
<dbReference type="GO" id="GO:0000323">
    <property type="term" value="C:lytic vacuole"/>
    <property type="evidence" value="ECO:0007669"/>
    <property type="project" value="UniProtKB-ARBA"/>
</dbReference>
<keyword evidence="6" id="KW-0547">Nucleotide-binding</keyword>
<organism evidence="13">
    <name type="scientific">Chromera velia CCMP2878</name>
    <dbReference type="NCBI Taxonomy" id="1169474"/>
    <lineage>
        <taxon>Eukaryota</taxon>
        <taxon>Sar</taxon>
        <taxon>Alveolata</taxon>
        <taxon>Colpodellida</taxon>
        <taxon>Chromeraceae</taxon>
        <taxon>Chromera</taxon>
    </lineage>
</organism>
<reference evidence="13" key="1">
    <citation type="submission" date="2014-11" db="EMBL/GenBank/DDBJ databases">
        <authorList>
            <person name="Otto D Thomas"/>
            <person name="Naeem Raeece"/>
        </authorList>
    </citation>
    <scope>NUCLEOTIDE SEQUENCE</scope>
</reference>
<gene>
    <name evidence="13" type="ORF">Cvel_25155</name>
</gene>
<dbReference type="GO" id="GO:0140359">
    <property type="term" value="F:ABC-type transporter activity"/>
    <property type="evidence" value="ECO:0007669"/>
    <property type="project" value="InterPro"/>
</dbReference>
<comment type="subcellular location">
    <subcellularLocation>
        <location evidence="1">Vacuole membrane</location>
        <topology evidence="1">Multi-pass membrane protein</topology>
    </subcellularLocation>
</comment>
<dbReference type="PROSITE" id="PS50929">
    <property type="entry name" value="ABC_TM1F"/>
    <property type="match status" value="1"/>
</dbReference>
<evidence type="ECO:0000256" key="9">
    <source>
        <dbReference type="ARBA" id="ARBA00023136"/>
    </source>
</evidence>
<dbReference type="SUPFAM" id="SSF52540">
    <property type="entry name" value="P-loop containing nucleoside triphosphate hydrolases"/>
    <property type="match status" value="1"/>
</dbReference>
<evidence type="ECO:0000313" key="13">
    <source>
        <dbReference type="EMBL" id="CEM40235.1"/>
    </source>
</evidence>
<accession>A0A0G4H8X3</accession>
<dbReference type="PANTHER" id="PTHR24223:SF443">
    <property type="entry name" value="MULTIDRUG-RESISTANCE LIKE PROTEIN 1, ISOFORM I"/>
    <property type="match status" value="1"/>
</dbReference>
<evidence type="ECO:0000259" key="12">
    <source>
        <dbReference type="PROSITE" id="PS50929"/>
    </source>
</evidence>
<evidence type="ECO:0000256" key="6">
    <source>
        <dbReference type="ARBA" id="ARBA00022741"/>
    </source>
</evidence>
<keyword evidence="8 11" id="KW-1133">Transmembrane helix</keyword>
<feature type="compositionally biased region" description="Basic and acidic residues" evidence="10">
    <location>
        <begin position="437"/>
        <end position="447"/>
    </location>
</feature>
<feature type="transmembrane region" description="Helical" evidence="11">
    <location>
        <begin position="67"/>
        <end position="89"/>
    </location>
</feature>
<feature type="transmembrane region" description="Helical" evidence="11">
    <location>
        <begin position="544"/>
        <end position="562"/>
    </location>
</feature>
<dbReference type="InterPro" id="IPR050173">
    <property type="entry name" value="ABC_transporter_C-like"/>
</dbReference>
<dbReference type="Gene3D" id="1.20.1560.10">
    <property type="entry name" value="ABC transporter type 1, transmembrane domain"/>
    <property type="match status" value="1"/>
</dbReference>
<proteinExistence type="predicted"/>
<name>A0A0G4H8X3_9ALVE</name>
<keyword evidence="3" id="KW-0926">Vacuole</keyword>
<dbReference type="Pfam" id="PF00005">
    <property type="entry name" value="ABC_tran"/>
    <property type="match status" value="1"/>
</dbReference>
<feature type="domain" description="ABC transmembrane type-1" evidence="12">
    <location>
        <begin position="332"/>
        <end position="686"/>
    </location>
</feature>
<dbReference type="PANTHER" id="PTHR24223">
    <property type="entry name" value="ATP-BINDING CASSETTE SUB-FAMILY C"/>
    <property type="match status" value="1"/>
</dbReference>
<dbReference type="Gene3D" id="3.40.50.300">
    <property type="entry name" value="P-loop containing nucleotide triphosphate hydrolases"/>
    <property type="match status" value="1"/>
</dbReference>
<dbReference type="GO" id="GO:0016887">
    <property type="term" value="F:ATP hydrolysis activity"/>
    <property type="evidence" value="ECO:0007669"/>
    <property type="project" value="InterPro"/>
</dbReference>
<protein>
    <recommendedName>
        <fullName evidence="12">ABC transmembrane type-1 domain-containing protein</fullName>
    </recommendedName>
</protein>
<dbReference type="SUPFAM" id="SSF90123">
    <property type="entry name" value="ABC transporter transmembrane region"/>
    <property type="match status" value="1"/>
</dbReference>
<dbReference type="CDD" id="cd18595">
    <property type="entry name" value="ABC_6TM_MRP1_2_3_6_D1_like"/>
    <property type="match status" value="1"/>
</dbReference>
<feature type="compositionally biased region" description="Basic and acidic residues" evidence="10">
    <location>
        <begin position="482"/>
        <end position="494"/>
    </location>
</feature>
<dbReference type="EMBL" id="CDMZ01001999">
    <property type="protein sequence ID" value="CEM40235.1"/>
    <property type="molecule type" value="Genomic_DNA"/>
</dbReference>
<dbReference type="GO" id="GO:0005774">
    <property type="term" value="C:vacuolar membrane"/>
    <property type="evidence" value="ECO:0007669"/>
    <property type="project" value="UniProtKB-SubCell"/>
</dbReference>
<feature type="non-terminal residue" evidence="13">
    <location>
        <position position="792"/>
    </location>
</feature>
<dbReference type="InterPro" id="IPR036640">
    <property type="entry name" value="ABC1_TM_sf"/>
</dbReference>
<feature type="transmembrane region" description="Helical" evidence="11">
    <location>
        <begin position="372"/>
        <end position="392"/>
    </location>
</feature>
<evidence type="ECO:0000256" key="7">
    <source>
        <dbReference type="ARBA" id="ARBA00022840"/>
    </source>
</evidence>
<evidence type="ECO:0000256" key="10">
    <source>
        <dbReference type="SAM" id="MobiDB-lite"/>
    </source>
</evidence>
<evidence type="ECO:0000256" key="2">
    <source>
        <dbReference type="ARBA" id="ARBA00022448"/>
    </source>
</evidence>
<evidence type="ECO:0000256" key="5">
    <source>
        <dbReference type="ARBA" id="ARBA00022737"/>
    </source>
</evidence>